<accession>A0A1E8FBT1</accession>
<proteinExistence type="predicted"/>
<keyword evidence="1" id="KW-0732">Signal</keyword>
<evidence type="ECO:0000313" key="4">
    <source>
        <dbReference type="Proteomes" id="UP000176037"/>
    </source>
</evidence>
<dbReference type="SUPFAM" id="SSF53474">
    <property type="entry name" value="alpha/beta-Hydrolases"/>
    <property type="match status" value="1"/>
</dbReference>
<dbReference type="RefSeq" id="WP_070177760.1">
    <property type="nucleotide sequence ID" value="NZ_BMJR01000002.1"/>
</dbReference>
<dbReference type="InterPro" id="IPR050266">
    <property type="entry name" value="AB_hydrolase_sf"/>
</dbReference>
<organism evidence="3 4">
    <name type="scientific">Alteromonas lipolytica</name>
    <dbReference type="NCBI Taxonomy" id="1856405"/>
    <lineage>
        <taxon>Bacteria</taxon>
        <taxon>Pseudomonadati</taxon>
        <taxon>Pseudomonadota</taxon>
        <taxon>Gammaproteobacteria</taxon>
        <taxon>Alteromonadales</taxon>
        <taxon>Alteromonadaceae</taxon>
        <taxon>Alteromonas/Salinimonas group</taxon>
        <taxon>Alteromonas</taxon>
    </lineage>
</organism>
<dbReference type="OrthoDB" id="5853561at2"/>
<dbReference type="InterPro" id="IPR029058">
    <property type="entry name" value="AB_hydrolase_fold"/>
</dbReference>
<gene>
    <name evidence="3" type="ORF">BFC17_03735</name>
</gene>
<dbReference type="Proteomes" id="UP000176037">
    <property type="component" value="Unassembled WGS sequence"/>
</dbReference>
<keyword evidence="4" id="KW-1185">Reference proteome</keyword>
<protein>
    <recommendedName>
        <fullName evidence="2">AB hydrolase-1 domain-containing protein</fullName>
    </recommendedName>
</protein>
<dbReference type="InterPro" id="IPR000073">
    <property type="entry name" value="AB_hydrolase_1"/>
</dbReference>
<comment type="caution">
    <text evidence="3">The sequence shown here is derived from an EMBL/GenBank/DDBJ whole genome shotgun (WGS) entry which is preliminary data.</text>
</comment>
<sequence length="331" mass="36557">MKKQLITAALWVVCTMGLASVANAEETTRTLTLEQARAKYAGPTSQFADIEGINVHYRDEGKGPVILLMHGTLGDLSDWDEWAEVLKENFRVVRFDLPGFGLTGDIPNGNYSASRSHVLIDGLMDHLGADKFAVVGISYGGMLMFRYAATRTDRVTAMVLINSAGIQRGKAAKNLKKPTNKPAKPRKNMFTDPVVLREDVEAFYNGYINDPERRTPALIQRKLDLLNIENRDKLAKISYGFYEAGNPQRVLAHVKAPSLIMWGTANQALDTETATAFMNALTHACSKELVTFNDGGHYINLERPYETVAAAKQFFMKLNSNPPEGCAPLAD</sequence>
<feature type="chain" id="PRO_5009214089" description="AB hydrolase-1 domain-containing protein" evidence="1">
    <location>
        <begin position="25"/>
        <end position="331"/>
    </location>
</feature>
<dbReference type="AlphaFoldDB" id="A0A1E8FBT1"/>
<dbReference type="Pfam" id="PF00561">
    <property type="entry name" value="Abhydrolase_1"/>
    <property type="match status" value="1"/>
</dbReference>
<dbReference type="GO" id="GO:0016020">
    <property type="term" value="C:membrane"/>
    <property type="evidence" value="ECO:0007669"/>
    <property type="project" value="TreeGrafter"/>
</dbReference>
<evidence type="ECO:0000256" key="1">
    <source>
        <dbReference type="SAM" id="SignalP"/>
    </source>
</evidence>
<dbReference type="PANTHER" id="PTHR43798:SF33">
    <property type="entry name" value="HYDROLASE, PUTATIVE (AFU_ORTHOLOGUE AFUA_2G14860)-RELATED"/>
    <property type="match status" value="1"/>
</dbReference>
<feature type="signal peptide" evidence="1">
    <location>
        <begin position="1"/>
        <end position="24"/>
    </location>
</feature>
<dbReference type="STRING" id="1856405.BFC17_03735"/>
<dbReference type="PANTHER" id="PTHR43798">
    <property type="entry name" value="MONOACYLGLYCEROL LIPASE"/>
    <property type="match status" value="1"/>
</dbReference>
<name>A0A1E8FBT1_9ALTE</name>
<dbReference type="Gene3D" id="3.40.50.1820">
    <property type="entry name" value="alpha/beta hydrolase"/>
    <property type="match status" value="1"/>
</dbReference>
<feature type="domain" description="AB hydrolase-1" evidence="2">
    <location>
        <begin position="64"/>
        <end position="304"/>
    </location>
</feature>
<reference evidence="3 4" key="1">
    <citation type="submission" date="2016-09" db="EMBL/GenBank/DDBJ databases">
        <title>Alteromonas lipolytica, a new species isolated from sea water.</title>
        <authorList>
            <person name="Wu Y.-H."/>
            <person name="Cheng H."/>
            <person name="Xu X.-W."/>
        </authorList>
    </citation>
    <scope>NUCLEOTIDE SEQUENCE [LARGE SCALE GENOMIC DNA]</scope>
    <source>
        <strain evidence="3 4">JW12</strain>
    </source>
</reference>
<evidence type="ECO:0000313" key="3">
    <source>
        <dbReference type="EMBL" id="OFI33384.1"/>
    </source>
</evidence>
<dbReference type="EMBL" id="MJIC01000015">
    <property type="protein sequence ID" value="OFI33384.1"/>
    <property type="molecule type" value="Genomic_DNA"/>
</dbReference>
<evidence type="ECO:0000259" key="2">
    <source>
        <dbReference type="Pfam" id="PF00561"/>
    </source>
</evidence>
<dbReference type="PRINTS" id="PR00111">
    <property type="entry name" value="ABHYDROLASE"/>
</dbReference>